<dbReference type="Gene3D" id="3.20.20.140">
    <property type="entry name" value="Metal-dependent hydrolases"/>
    <property type="match status" value="1"/>
</dbReference>
<evidence type="ECO:0000313" key="5">
    <source>
        <dbReference type="EMBL" id="KIH86845.1"/>
    </source>
</evidence>
<reference evidence="5 6" key="1">
    <citation type="journal article" date="2014" name="BMC Genomics">
        <title>Comparative genomics of the major fungal agents of human and animal Sporotrichosis: Sporothrix schenckii and Sporothrix brasiliensis.</title>
        <authorList>
            <person name="Teixeira M.M."/>
            <person name="de Almeida L.G."/>
            <person name="Kubitschek-Barreira P."/>
            <person name="Alves F.L."/>
            <person name="Kioshima E.S."/>
            <person name="Abadio A.K."/>
            <person name="Fernandes L."/>
            <person name="Derengowski L.S."/>
            <person name="Ferreira K.S."/>
            <person name="Souza R.C."/>
            <person name="Ruiz J.C."/>
            <person name="de Andrade N.C."/>
            <person name="Paes H.C."/>
            <person name="Nicola A.M."/>
            <person name="Albuquerque P."/>
            <person name="Gerber A.L."/>
            <person name="Martins V.P."/>
            <person name="Peconick L.D."/>
            <person name="Neto A.V."/>
            <person name="Chaucanez C.B."/>
            <person name="Silva P.A."/>
            <person name="Cunha O.L."/>
            <person name="de Oliveira F.F."/>
            <person name="dos Santos T.C."/>
            <person name="Barros A.L."/>
            <person name="Soares M.A."/>
            <person name="de Oliveira L.M."/>
            <person name="Marini M.M."/>
            <person name="Villalobos-Duno H."/>
            <person name="Cunha M.M."/>
            <person name="de Hoog S."/>
            <person name="da Silveira J.F."/>
            <person name="Henrissat B."/>
            <person name="Nino-Vega G.A."/>
            <person name="Cisalpino P.S."/>
            <person name="Mora-Montes H.M."/>
            <person name="Almeida S.R."/>
            <person name="Stajich J.E."/>
            <person name="Lopes-Bezerra L.M."/>
            <person name="Vasconcelos A.T."/>
            <person name="Felipe M.S."/>
        </authorList>
    </citation>
    <scope>NUCLEOTIDE SEQUENCE [LARGE SCALE GENOMIC DNA]</scope>
    <source>
        <strain evidence="5 6">5110</strain>
    </source>
</reference>
<dbReference type="GO" id="GO:0004356">
    <property type="term" value="F:glutamine synthetase activity"/>
    <property type="evidence" value="ECO:0007669"/>
    <property type="project" value="InterPro"/>
</dbReference>
<dbReference type="GeneID" id="63681299"/>
<comment type="caution">
    <text evidence="5">The sequence shown here is derived from an EMBL/GenBank/DDBJ whole genome shotgun (WGS) entry which is preliminary data.</text>
</comment>
<dbReference type="RefSeq" id="XP_040614855.1">
    <property type="nucleotide sequence ID" value="XM_040766378.1"/>
</dbReference>
<dbReference type="OrthoDB" id="3364440at2759"/>
<dbReference type="Gene3D" id="3.30.590.10">
    <property type="entry name" value="Glutamine synthetase/guanido kinase, catalytic domain"/>
    <property type="match status" value="1"/>
</dbReference>
<dbReference type="EMBL" id="AWTV01000011">
    <property type="protein sequence ID" value="KIH86845.1"/>
    <property type="molecule type" value="Genomic_DNA"/>
</dbReference>
<dbReference type="InterPro" id="IPR032466">
    <property type="entry name" value="Metal_Hydrolase"/>
</dbReference>
<name>A0A0C2IIM5_9PEZI</name>
<dbReference type="InterPro" id="IPR006680">
    <property type="entry name" value="Amidohydro-rel"/>
</dbReference>
<dbReference type="SUPFAM" id="SSF51556">
    <property type="entry name" value="Metallo-dependent hydrolases"/>
    <property type="match status" value="1"/>
</dbReference>
<dbReference type="AlphaFoldDB" id="A0A0C2IIM5"/>
<dbReference type="PANTHER" id="PTHR43383">
    <property type="entry name" value="NODULIN 6"/>
    <property type="match status" value="1"/>
</dbReference>
<dbReference type="GO" id="GO:0006542">
    <property type="term" value="P:glutamine biosynthetic process"/>
    <property type="evidence" value="ECO:0007669"/>
    <property type="project" value="InterPro"/>
</dbReference>
<comment type="similarity">
    <text evidence="2 3">Belongs to the glutamine synthetase family.</text>
</comment>
<dbReference type="InterPro" id="IPR036651">
    <property type="entry name" value="Gln_synt_N_sf"/>
</dbReference>
<dbReference type="InterPro" id="IPR014746">
    <property type="entry name" value="Gln_synth/guanido_kin_cat_dom"/>
</dbReference>
<feature type="domain" description="GS catalytic" evidence="4">
    <location>
        <begin position="563"/>
        <end position="897"/>
    </location>
</feature>
<dbReference type="SMART" id="SM01230">
    <property type="entry name" value="Gln-synt_C"/>
    <property type="match status" value="1"/>
</dbReference>
<proteinExistence type="inferred from homology"/>
<protein>
    <recommendedName>
        <fullName evidence="1">Glutamine synthetase</fullName>
    </recommendedName>
</protein>
<evidence type="ECO:0000259" key="4">
    <source>
        <dbReference type="PROSITE" id="PS51987"/>
    </source>
</evidence>
<evidence type="ECO:0000313" key="6">
    <source>
        <dbReference type="Proteomes" id="UP000031575"/>
    </source>
</evidence>
<gene>
    <name evidence="5" type="ORF">SPBR_08140</name>
</gene>
<organism evidence="5 6">
    <name type="scientific">Sporothrix brasiliensis 5110</name>
    <dbReference type="NCBI Taxonomy" id="1398154"/>
    <lineage>
        <taxon>Eukaryota</taxon>
        <taxon>Fungi</taxon>
        <taxon>Dikarya</taxon>
        <taxon>Ascomycota</taxon>
        <taxon>Pezizomycotina</taxon>
        <taxon>Sordariomycetes</taxon>
        <taxon>Sordariomycetidae</taxon>
        <taxon>Ophiostomatales</taxon>
        <taxon>Ophiostomataceae</taxon>
        <taxon>Sporothrix</taxon>
    </lineage>
</organism>
<dbReference type="VEuPathDB" id="FungiDB:SPBR_08140"/>
<dbReference type="PANTHER" id="PTHR43383:SF2">
    <property type="entry name" value="AMIDOHYDROLASE 2 FAMILY PROTEIN"/>
    <property type="match status" value="1"/>
</dbReference>
<sequence>MAASAPGGQAGLPGALKPAVATEDQIRRVVQVIKTMPIIDNHAHPLLKPEAVGRHPLLSIVSEAHGDAIRASVTALSHHRAVQQLSGVLGCHATWDSVVAAIEERRGGDYNAWVAQCLEGLETILLDDGLDSEDDAYDHTWHNKFTPTKCRRIVRIEAVAADIIDRHCVAFDNAQPLDNVFDNMLEEFDTQIKQAISDPDVVGFKSVICYRTGLAIPRVVDIAGARESFSEIVTTHSTSGKRFRRLQHAGLNDLFVHRTAIHSRSSPGRFNKPIQFHTGLGDNDITLTKSSPAHLQDFIRTYSTVPIVLLHSGYPYVRDTGYLATVYSNVYADIGEVFPIVARHGQESMLREILELCPWSKVMLSTDGHWFPETYLLAILQARDVLETVVCDFVRSGQIGWQAAVQLVQDILFRNANKVYQLGLEVPGTVPEADEAIRQAKGEVGKAPAPSDLTIWDAFTRGKPAPDFVRVSWLDYTSLPRMRMIPFRRFDRLVRSNSSLDIGITKACLGLLQNDTAAPGVTPTGEYRLHPDFSSLTVGPMDGHINVNGVFREKDGSRVPLCPRSQLIRAIELSAAEGISHLVGFEIEFVLLQRTESHTPGQRFAMLSNDGHAWSASRFYNNPAVARLIRDIVQDLDAAGVEVEQIHAESAPGQFELILPAKPPLEAVDSLLLARETIAHRATEAGYKFTLHPKPYANACGTASHMHLSLVTPDGRGNDENLYGKFYAGILEHLQAIAAFTYSSPSSYERVVDSAWAGGRWVTWGTQNRETPLRKIEDSHWELKCVDGLANPYLALTAVLLAGLSGVVYNQELTWADCTVDPATLTPTERTDLGITSMLPADVSSALQALQKDEAFVHLIGRDVVEHYVTVKTAETALYYSRPPMDSIRREFIIERY</sequence>
<dbReference type="InterPro" id="IPR008146">
    <property type="entry name" value="Gln_synth_cat_dom"/>
</dbReference>
<evidence type="ECO:0000256" key="1">
    <source>
        <dbReference type="ARBA" id="ARBA00021364"/>
    </source>
</evidence>
<dbReference type="HOGENOM" id="CLU_017290_6_3_1"/>
<dbReference type="Gene3D" id="3.10.20.70">
    <property type="entry name" value="Glutamine synthetase, N-terminal domain"/>
    <property type="match status" value="1"/>
</dbReference>
<dbReference type="SUPFAM" id="SSF55931">
    <property type="entry name" value="Glutamine synthetase/guanido kinase"/>
    <property type="match status" value="1"/>
</dbReference>
<dbReference type="Pfam" id="PF00120">
    <property type="entry name" value="Gln-synt_C"/>
    <property type="match status" value="1"/>
</dbReference>
<accession>A0A0C2IIM5</accession>
<dbReference type="PROSITE" id="PS51987">
    <property type="entry name" value="GS_CATALYTIC"/>
    <property type="match status" value="1"/>
</dbReference>
<evidence type="ECO:0000256" key="2">
    <source>
        <dbReference type="PROSITE-ProRule" id="PRU01331"/>
    </source>
</evidence>
<evidence type="ECO:0000256" key="3">
    <source>
        <dbReference type="RuleBase" id="RU000384"/>
    </source>
</evidence>
<dbReference type="Pfam" id="PF04909">
    <property type="entry name" value="Amidohydro_2"/>
    <property type="match status" value="1"/>
</dbReference>
<dbReference type="GO" id="GO:0016787">
    <property type="term" value="F:hydrolase activity"/>
    <property type="evidence" value="ECO:0007669"/>
    <property type="project" value="InterPro"/>
</dbReference>
<dbReference type="Proteomes" id="UP000031575">
    <property type="component" value="Unassembled WGS sequence"/>
</dbReference>
<keyword evidence="6" id="KW-1185">Reference proteome</keyword>